<evidence type="ECO:0008006" key="6">
    <source>
        <dbReference type="Google" id="ProtNLM"/>
    </source>
</evidence>
<feature type="transmembrane region" description="Helical" evidence="3">
    <location>
        <begin position="129"/>
        <end position="149"/>
    </location>
</feature>
<feature type="transmembrane region" description="Helical" evidence="3">
    <location>
        <begin position="236"/>
        <end position="254"/>
    </location>
</feature>
<reference evidence="4 5" key="1">
    <citation type="submission" date="2016-10" db="EMBL/GenBank/DDBJ databases">
        <authorList>
            <person name="de Groot N.N."/>
        </authorList>
    </citation>
    <scope>NUCLEOTIDE SEQUENCE [LARGE SCALE GENOMIC DNA]</scope>
    <source>
        <strain evidence="4 5">DSM 26515</strain>
    </source>
</reference>
<feature type="transmembrane region" description="Helical" evidence="3">
    <location>
        <begin position="312"/>
        <end position="331"/>
    </location>
</feature>
<dbReference type="Proteomes" id="UP000199420">
    <property type="component" value="Unassembled WGS sequence"/>
</dbReference>
<name>A0A1H6XQM8_9GAMM</name>
<evidence type="ECO:0000256" key="3">
    <source>
        <dbReference type="SAM" id="Phobius"/>
    </source>
</evidence>
<dbReference type="PROSITE" id="PS51257">
    <property type="entry name" value="PROKAR_LIPOPROTEIN"/>
    <property type="match status" value="1"/>
</dbReference>
<evidence type="ECO:0000256" key="1">
    <source>
        <dbReference type="ARBA" id="ARBA00022737"/>
    </source>
</evidence>
<accession>A0A1H6XQM8</accession>
<sequence length="661" mass="72557">MPARISIPRISIPIILFWALLVGCYAAYAPGLNGYFNFDDFANLNALGQEGGVRDWTSFLRYLTSSHADPTGRPITTLSFLIDGNDWPAWAYSFKRTNVLLHLLNGTLLVWTLLKLGRLSRSEGVAQRAALIGGAIWLLHPLFVSTTLYVVQREAMLPVTFGLAGILLWLHGRSVLTASPKRGAMWMLLGLWGGTVLSALSKANGMLLPLLVLVLEGTVLRPPPGVEQAALARTRRWVLGIPVAAMVLIIASLIPEAVRGATDIRPWTVGQRLLTEPRVLIEYLRLLWVPRSLSSGLFNDQVHASTSLFQPWTTGLSLLTLAGLLVVGWMLRKRNPPWALAILFFLAGHVLESSFIPLELYFEHRNYLPALFLFWPVGLWLADDRARGHTKAIAAIGLVIFLGMLTHARASLWGAPLKQAVVWAKINPDSPRAQTNAAMFLVTQGRVQEARNLLSQAASRFPEEAQVVSLLASTECRSHHLTNDTRTRLLDAFRLDPHGTKLPFTWVEASLSDASKGACQGLDLDLLDEAVSSLARNPRASNPGGRQDLDYLRALIALARGNGKAALARFDAGLAALPKPATALKQAALLGTYGFPELGLQHLAYYETVRKPTRFHMNMPAVHAWLLEHQGYWNGELAELAAALRTDAANRQAALSGPRIH</sequence>
<dbReference type="Gene3D" id="1.25.40.10">
    <property type="entry name" value="Tetratricopeptide repeat domain"/>
    <property type="match status" value="1"/>
</dbReference>
<keyword evidence="3" id="KW-0812">Transmembrane</keyword>
<organism evidence="4 5">
    <name type="scientific">Frateuria terrea</name>
    <dbReference type="NCBI Taxonomy" id="529704"/>
    <lineage>
        <taxon>Bacteria</taxon>
        <taxon>Pseudomonadati</taxon>
        <taxon>Pseudomonadota</taxon>
        <taxon>Gammaproteobacteria</taxon>
        <taxon>Lysobacterales</taxon>
        <taxon>Rhodanobacteraceae</taxon>
        <taxon>Frateuria</taxon>
    </lineage>
</organism>
<keyword evidence="3" id="KW-0472">Membrane</keyword>
<feature type="transmembrane region" description="Helical" evidence="3">
    <location>
        <begin position="364"/>
        <end position="382"/>
    </location>
</feature>
<dbReference type="AlphaFoldDB" id="A0A1H6XQM8"/>
<feature type="transmembrane region" description="Helical" evidence="3">
    <location>
        <begin position="99"/>
        <end position="117"/>
    </location>
</feature>
<gene>
    <name evidence="4" type="ORF">SAMN04487997_2954</name>
</gene>
<dbReference type="OrthoDB" id="8566379at2"/>
<dbReference type="SUPFAM" id="SSF48452">
    <property type="entry name" value="TPR-like"/>
    <property type="match status" value="1"/>
</dbReference>
<keyword evidence="5" id="KW-1185">Reference proteome</keyword>
<dbReference type="PANTHER" id="PTHR44227">
    <property type="match status" value="1"/>
</dbReference>
<feature type="transmembrane region" description="Helical" evidence="3">
    <location>
        <begin position="394"/>
        <end position="415"/>
    </location>
</feature>
<evidence type="ECO:0000313" key="4">
    <source>
        <dbReference type="EMBL" id="SEJ31373.1"/>
    </source>
</evidence>
<feature type="transmembrane region" description="Helical" evidence="3">
    <location>
        <begin position="155"/>
        <end position="171"/>
    </location>
</feature>
<dbReference type="InterPro" id="IPR052346">
    <property type="entry name" value="O-mannosyl-transferase_TMTC"/>
</dbReference>
<dbReference type="InterPro" id="IPR011990">
    <property type="entry name" value="TPR-like_helical_dom_sf"/>
</dbReference>
<dbReference type="EMBL" id="FNYC01000006">
    <property type="protein sequence ID" value="SEJ31373.1"/>
    <property type="molecule type" value="Genomic_DNA"/>
</dbReference>
<protein>
    <recommendedName>
        <fullName evidence="6">Tetratricopeptide repeat-containing protein</fullName>
    </recommendedName>
</protein>
<keyword evidence="2" id="KW-0802">TPR repeat</keyword>
<keyword evidence="1" id="KW-0677">Repeat</keyword>
<proteinExistence type="predicted"/>
<feature type="transmembrane region" description="Helical" evidence="3">
    <location>
        <begin position="338"/>
        <end position="358"/>
    </location>
</feature>
<dbReference type="PANTHER" id="PTHR44227:SF3">
    <property type="entry name" value="PROTEIN O-MANNOSYL-TRANSFERASE TMTC4"/>
    <property type="match status" value="1"/>
</dbReference>
<dbReference type="Pfam" id="PF14559">
    <property type="entry name" value="TPR_19"/>
    <property type="match status" value="1"/>
</dbReference>
<evidence type="ECO:0000313" key="5">
    <source>
        <dbReference type="Proteomes" id="UP000199420"/>
    </source>
</evidence>
<dbReference type="STRING" id="529704.SAMN02927913_2487"/>
<evidence type="ECO:0000256" key="2">
    <source>
        <dbReference type="ARBA" id="ARBA00022803"/>
    </source>
</evidence>
<dbReference type="RefSeq" id="WP_091337353.1">
    <property type="nucleotide sequence ID" value="NZ_FNYC01000006.1"/>
</dbReference>
<keyword evidence="3" id="KW-1133">Transmembrane helix</keyword>